<feature type="non-terminal residue" evidence="2">
    <location>
        <position position="226"/>
    </location>
</feature>
<sequence>VAPTHSVKCIGSVQFIGATTVLLVVWLLSQCGLVAGNDHWAYQRPGRSELPRLGKRKQVVNAVDHFILDRLAKLDMSSSPLAKPEKQARRVFLDLIGRPPHPGEVDDFLANPSRREYERMVDRLMANPQYGEKWARRWLDLARYADSNGFQADQLRDSWAYRDWVIDAFNSGMPFDQFAIEQLAGDLLPGATMSQKIATGFHRTPACNVEAGVHPESNRVNQVIDR</sequence>
<feature type="non-terminal residue" evidence="2">
    <location>
        <position position="1"/>
    </location>
</feature>
<reference evidence="2" key="1">
    <citation type="submission" date="2018-05" db="EMBL/GenBank/DDBJ databases">
        <authorList>
            <person name="Lanie J.A."/>
            <person name="Ng W.-L."/>
            <person name="Kazmierczak K.M."/>
            <person name="Andrzejewski T.M."/>
            <person name="Davidsen T.M."/>
            <person name="Wayne K.J."/>
            <person name="Tettelin H."/>
            <person name="Glass J.I."/>
            <person name="Rusch D."/>
            <person name="Podicherti R."/>
            <person name="Tsui H.-C.T."/>
            <person name="Winkler M.E."/>
        </authorList>
    </citation>
    <scope>NUCLEOTIDE SEQUENCE</scope>
</reference>
<accession>A0A382WEM7</accession>
<dbReference type="InterPro" id="IPR011444">
    <property type="entry name" value="DUF1549"/>
</dbReference>
<organism evidence="2">
    <name type="scientific">marine metagenome</name>
    <dbReference type="NCBI Taxonomy" id="408172"/>
    <lineage>
        <taxon>unclassified sequences</taxon>
        <taxon>metagenomes</taxon>
        <taxon>ecological metagenomes</taxon>
    </lineage>
</organism>
<dbReference type="Pfam" id="PF07583">
    <property type="entry name" value="PSCyt2"/>
    <property type="match status" value="1"/>
</dbReference>
<evidence type="ECO:0000259" key="1">
    <source>
        <dbReference type="Pfam" id="PF07583"/>
    </source>
</evidence>
<evidence type="ECO:0000313" key="2">
    <source>
        <dbReference type="EMBL" id="SVD57222.1"/>
    </source>
</evidence>
<dbReference type="PANTHER" id="PTHR35889:SF3">
    <property type="entry name" value="F-BOX DOMAIN-CONTAINING PROTEIN"/>
    <property type="match status" value="1"/>
</dbReference>
<name>A0A382WEM7_9ZZZZ</name>
<gene>
    <name evidence="2" type="ORF">METZ01_LOCUS410076</name>
</gene>
<dbReference type="EMBL" id="UINC01159239">
    <property type="protein sequence ID" value="SVD57222.1"/>
    <property type="molecule type" value="Genomic_DNA"/>
</dbReference>
<protein>
    <recommendedName>
        <fullName evidence="1">DUF1549 domain-containing protein</fullName>
    </recommendedName>
</protein>
<proteinExistence type="predicted"/>
<dbReference type="PANTHER" id="PTHR35889">
    <property type="entry name" value="CYCLOINULO-OLIGOSACCHARIDE FRUCTANOTRANSFERASE-RELATED"/>
    <property type="match status" value="1"/>
</dbReference>
<dbReference type="AlphaFoldDB" id="A0A382WEM7"/>
<feature type="domain" description="DUF1549" evidence="1">
    <location>
        <begin position="63"/>
        <end position="226"/>
    </location>
</feature>